<feature type="compositionally biased region" description="Polar residues" evidence="3">
    <location>
        <begin position="349"/>
        <end position="358"/>
    </location>
</feature>
<feature type="region of interest" description="Disordered" evidence="3">
    <location>
        <begin position="238"/>
        <end position="303"/>
    </location>
</feature>
<evidence type="ECO:0000313" key="6">
    <source>
        <dbReference type="Proteomes" id="UP001151760"/>
    </source>
</evidence>
<dbReference type="InterPro" id="IPR050886">
    <property type="entry name" value="RNA-binding_reg"/>
</dbReference>
<dbReference type="Pfam" id="PF00076">
    <property type="entry name" value="RRM_1"/>
    <property type="match status" value="2"/>
</dbReference>
<proteinExistence type="predicted"/>
<feature type="domain" description="RRM" evidence="4">
    <location>
        <begin position="68"/>
        <end position="160"/>
    </location>
</feature>
<dbReference type="PROSITE" id="PS50102">
    <property type="entry name" value="RRM"/>
    <property type="match status" value="2"/>
</dbReference>
<dbReference type="Proteomes" id="UP001151760">
    <property type="component" value="Unassembled WGS sequence"/>
</dbReference>
<dbReference type="PANTHER" id="PTHR48024">
    <property type="entry name" value="GEO13361P1-RELATED"/>
    <property type="match status" value="1"/>
</dbReference>
<protein>
    <submittedName>
        <fullName evidence="5">UBP1-associated protein 2C-like protein</fullName>
    </submittedName>
</protein>
<feature type="region of interest" description="Disordered" evidence="3">
    <location>
        <begin position="340"/>
        <end position="363"/>
    </location>
</feature>
<reference evidence="5" key="1">
    <citation type="journal article" date="2022" name="Int. J. Mol. Sci.">
        <title>Draft Genome of Tanacetum Coccineum: Genomic Comparison of Closely Related Tanacetum-Family Plants.</title>
        <authorList>
            <person name="Yamashiro T."/>
            <person name="Shiraishi A."/>
            <person name="Nakayama K."/>
            <person name="Satake H."/>
        </authorList>
    </citation>
    <scope>NUCLEOTIDE SEQUENCE</scope>
</reference>
<keyword evidence="1 2" id="KW-0694">RNA-binding</keyword>
<evidence type="ECO:0000256" key="2">
    <source>
        <dbReference type="PROSITE-ProRule" id="PRU00176"/>
    </source>
</evidence>
<evidence type="ECO:0000259" key="4">
    <source>
        <dbReference type="PROSITE" id="PS50102"/>
    </source>
</evidence>
<gene>
    <name evidence="5" type="ORF">Tco_0843085</name>
</gene>
<dbReference type="InterPro" id="IPR035979">
    <property type="entry name" value="RBD_domain_sf"/>
</dbReference>
<organism evidence="5 6">
    <name type="scientific">Tanacetum coccineum</name>
    <dbReference type="NCBI Taxonomy" id="301880"/>
    <lineage>
        <taxon>Eukaryota</taxon>
        <taxon>Viridiplantae</taxon>
        <taxon>Streptophyta</taxon>
        <taxon>Embryophyta</taxon>
        <taxon>Tracheophyta</taxon>
        <taxon>Spermatophyta</taxon>
        <taxon>Magnoliopsida</taxon>
        <taxon>eudicotyledons</taxon>
        <taxon>Gunneridae</taxon>
        <taxon>Pentapetalae</taxon>
        <taxon>asterids</taxon>
        <taxon>campanulids</taxon>
        <taxon>Asterales</taxon>
        <taxon>Asteraceae</taxon>
        <taxon>Asteroideae</taxon>
        <taxon>Anthemideae</taxon>
        <taxon>Anthemidinae</taxon>
        <taxon>Tanacetum</taxon>
    </lineage>
</organism>
<sequence>MEDMINQSKKRKTETLNDTVSLTQQDALKILQPLTKDQLISILQTLITHDVAALSAVRSIADTDPSHRKLFIRGIGWDTTTATLKSVFEQYGEVEEGLVIVDKATNKSKGYGFVTFKHKDGAVKALVEPSKKIDGRINVAQLASAKDSTASNVDGRKVYVGNVPWEVGSERLLECFAAFGEIEEGPLGFDKQSGRAKGFAFFVYKSEEGARRAVVDSVKSIDGHQVMCKMAVDGKKGRAGGGMMSPRGPVPGIVNTGGRTSYSGYPGGPSLLPHQNPPPSGTGSGPGYVNQGPPSHSSNGYPAGTGYNNGGYASAVAAAAPEYPGQNSYRPLMNRLPPIQGGFADSGNYGPSSGYPTQPNMPPAGPRGPRGGMYQGLAHYLLLDLFASLQYVLSLRCKVYESLLDANALNGCADFVIAVNG</sequence>
<dbReference type="PANTHER" id="PTHR48024:SF25">
    <property type="entry name" value="UBP1-ASSOCIATED PROTEIN 2C"/>
    <property type="match status" value="1"/>
</dbReference>
<accession>A0ABQ5B4D0</accession>
<dbReference type="SMART" id="SM00360">
    <property type="entry name" value="RRM"/>
    <property type="match status" value="2"/>
</dbReference>
<reference evidence="5" key="2">
    <citation type="submission" date="2022-01" db="EMBL/GenBank/DDBJ databases">
        <authorList>
            <person name="Yamashiro T."/>
            <person name="Shiraishi A."/>
            <person name="Satake H."/>
            <person name="Nakayama K."/>
        </authorList>
    </citation>
    <scope>NUCLEOTIDE SEQUENCE</scope>
</reference>
<evidence type="ECO:0000256" key="3">
    <source>
        <dbReference type="SAM" id="MobiDB-lite"/>
    </source>
</evidence>
<dbReference type="SUPFAM" id="SSF54928">
    <property type="entry name" value="RNA-binding domain, RBD"/>
    <property type="match status" value="2"/>
</dbReference>
<dbReference type="InterPro" id="IPR012677">
    <property type="entry name" value="Nucleotide-bd_a/b_plait_sf"/>
</dbReference>
<comment type="caution">
    <text evidence="5">The sequence shown here is derived from an EMBL/GenBank/DDBJ whole genome shotgun (WGS) entry which is preliminary data.</text>
</comment>
<name>A0ABQ5B4D0_9ASTR</name>
<dbReference type="Gene3D" id="3.30.70.330">
    <property type="match status" value="2"/>
</dbReference>
<evidence type="ECO:0000313" key="5">
    <source>
        <dbReference type="EMBL" id="GJT08623.1"/>
    </source>
</evidence>
<keyword evidence="6" id="KW-1185">Reference proteome</keyword>
<dbReference type="InterPro" id="IPR000504">
    <property type="entry name" value="RRM_dom"/>
</dbReference>
<dbReference type="EMBL" id="BQNB010012845">
    <property type="protein sequence ID" value="GJT08623.1"/>
    <property type="molecule type" value="Genomic_DNA"/>
</dbReference>
<evidence type="ECO:0000256" key="1">
    <source>
        <dbReference type="ARBA" id="ARBA00022884"/>
    </source>
</evidence>
<feature type="domain" description="RRM" evidence="4">
    <location>
        <begin position="156"/>
        <end position="236"/>
    </location>
</feature>